<name>A0AAV2QTV0_MEGNR</name>
<organism evidence="1 2">
    <name type="scientific">Meganyctiphanes norvegica</name>
    <name type="common">Northern krill</name>
    <name type="synonym">Thysanopoda norvegica</name>
    <dbReference type="NCBI Taxonomy" id="48144"/>
    <lineage>
        <taxon>Eukaryota</taxon>
        <taxon>Metazoa</taxon>
        <taxon>Ecdysozoa</taxon>
        <taxon>Arthropoda</taxon>
        <taxon>Crustacea</taxon>
        <taxon>Multicrustacea</taxon>
        <taxon>Malacostraca</taxon>
        <taxon>Eumalacostraca</taxon>
        <taxon>Eucarida</taxon>
        <taxon>Euphausiacea</taxon>
        <taxon>Euphausiidae</taxon>
        <taxon>Meganyctiphanes</taxon>
    </lineage>
</organism>
<dbReference type="AlphaFoldDB" id="A0AAV2QTV0"/>
<keyword evidence="2" id="KW-1185">Reference proteome</keyword>
<sequence>MDSGSMTNWIARSILSNILHKTKGHTLLEVITMTGRERKRFELVEVFYDGKESVNNLICYVYDGFTKHITVQGIPKFLQSQNILSKEQFQNIVDPASTSVDHASLSLGIGIIMCPASINKIRNGTMIQLDKFNMTLDPTIFGMAISGRYQMISKVTLIPFVTNVQL</sequence>
<dbReference type="Proteomes" id="UP001497623">
    <property type="component" value="Unassembled WGS sequence"/>
</dbReference>
<proteinExistence type="predicted"/>
<accession>A0AAV2QTV0</accession>
<dbReference type="EMBL" id="CAXKWB010009362">
    <property type="protein sequence ID" value="CAL4094470.1"/>
    <property type="molecule type" value="Genomic_DNA"/>
</dbReference>
<comment type="caution">
    <text evidence="1">The sequence shown here is derived from an EMBL/GenBank/DDBJ whole genome shotgun (WGS) entry which is preliminary data.</text>
</comment>
<evidence type="ECO:0000313" key="2">
    <source>
        <dbReference type="Proteomes" id="UP001497623"/>
    </source>
</evidence>
<evidence type="ECO:0000313" key="1">
    <source>
        <dbReference type="EMBL" id="CAL4094470.1"/>
    </source>
</evidence>
<gene>
    <name evidence="1" type="ORF">MNOR_LOCUS15154</name>
</gene>
<protein>
    <submittedName>
        <fullName evidence="1">Uncharacterized protein</fullName>
    </submittedName>
</protein>
<reference evidence="1 2" key="1">
    <citation type="submission" date="2024-05" db="EMBL/GenBank/DDBJ databases">
        <authorList>
            <person name="Wallberg A."/>
        </authorList>
    </citation>
    <scope>NUCLEOTIDE SEQUENCE [LARGE SCALE GENOMIC DNA]</scope>
</reference>